<sequence>MDAEAREVYEEIRALEREALERVNEALDDGREDAEASREDALTRAKACALRVRALIEELREIGDDAESVDARRAIASAVSERELALENTRAIMRHAVIEAASKGRAREAREREALLTGQSGTSRHDATKASGAVSIASEATEGLRRARQMMATELEKGEKTLAAITESTATMERTGTEYSNQTTKLKSGRRLLTTIERQTFMDRIILWFGFTVFLLVVIHILWKRTPVLARFHPLYYKWSSKTAAVAPVLGDSSKESAHSFEITQHPSDGAVSGESGVGEEDDPYKIGVETRRGDGEL</sequence>
<evidence type="ECO:0000259" key="12">
    <source>
        <dbReference type="Pfam" id="PF03908"/>
    </source>
</evidence>
<feature type="domain" description="Sec20 C-terminal" evidence="12">
    <location>
        <begin position="137"/>
        <end position="225"/>
    </location>
</feature>
<dbReference type="GO" id="GO:0005789">
    <property type="term" value="C:endoplasmic reticulum membrane"/>
    <property type="evidence" value="ECO:0007669"/>
    <property type="project" value="UniProtKB-SubCell"/>
</dbReference>
<dbReference type="RefSeq" id="XP_001421314.1">
    <property type="nucleotide sequence ID" value="XM_001421277.1"/>
</dbReference>
<keyword evidence="7" id="KW-0175">Coiled coil</keyword>
<evidence type="ECO:0000256" key="3">
    <source>
        <dbReference type="ARBA" id="ARBA00022692"/>
    </source>
</evidence>
<comment type="subcellular location">
    <subcellularLocation>
        <location evidence="1">Endoplasmic reticulum membrane</location>
        <topology evidence="1">Single-pass type IV membrane protein</topology>
    </subcellularLocation>
</comment>
<dbReference type="OMA" id="QMMATEL"/>
<dbReference type="InterPro" id="IPR005606">
    <property type="entry name" value="Sec20"/>
</dbReference>
<dbReference type="KEGG" id="olu:OSTLU_27584"/>
<evidence type="ECO:0000256" key="10">
    <source>
        <dbReference type="SAM" id="MobiDB-lite"/>
    </source>
</evidence>
<keyword evidence="14" id="KW-1185">Reference proteome</keyword>
<feature type="region of interest" description="Disordered" evidence="10">
    <location>
        <begin position="257"/>
        <end position="298"/>
    </location>
</feature>
<organism evidence="13 14">
    <name type="scientific">Ostreococcus lucimarinus (strain CCE9901)</name>
    <dbReference type="NCBI Taxonomy" id="436017"/>
    <lineage>
        <taxon>Eukaryota</taxon>
        <taxon>Viridiplantae</taxon>
        <taxon>Chlorophyta</taxon>
        <taxon>Mamiellophyceae</taxon>
        <taxon>Mamiellales</taxon>
        <taxon>Bathycoccaceae</taxon>
        <taxon>Ostreococcus</taxon>
    </lineage>
</organism>
<keyword evidence="3 11" id="KW-0812">Transmembrane</keyword>
<name>A4S7Q8_OSTLU</name>
<dbReference type="GO" id="GO:0006890">
    <property type="term" value="P:retrograde vesicle-mediated transport, Golgi to endoplasmic reticulum"/>
    <property type="evidence" value="ECO:0007669"/>
    <property type="project" value="InterPro"/>
</dbReference>
<evidence type="ECO:0000256" key="11">
    <source>
        <dbReference type="SAM" id="Phobius"/>
    </source>
</evidence>
<evidence type="ECO:0000256" key="4">
    <source>
        <dbReference type="ARBA" id="ARBA00022824"/>
    </source>
</evidence>
<dbReference type="Pfam" id="PF03908">
    <property type="entry name" value="Sec20"/>
    <property type="match status" value="1"/>
</dbReference>
<dbReference type="Proteomes" id="UP000001568">
    <property type="component" value="Chromosome 14"/>
</dbReference>
<comment type="similarity">
    <text evidence="9">Belongs to the SEC20 family.</text>
</comment>
<dbReference type="AlphaFoldDB" id="A4S7Q8"/>
<keyword evidence="5" id="KW-0931">ER-Golgi transport</keyword>
<protein>
    <recommendedName>
        <fullName evidence="12">Sec20 C-terminal domain-containing protein</fullName>
    </recommendedName>
</protein>
<dbReference type="GO" id="GO:0005484">
    <property type="term" value="F:SNAP receptor activity"/>
    <property type="evidence" value="ECO:0007669"/>
    <property type="project" value="InterPro"/>
</dbReference>
<keyword evidence="8 11" id="KW-0472">Membrane</keyword>
<reference evidence="13 14" key="1">
    <citation type="journal article" date="2007" name="Proc. Natl. Acad. Sci. U.S.A.">
        <title>The tiny eukaryote Ostreococcus provides genomic insights into the paradox of plankton speciation.</title>
        <authorList>
            <person name="Palenik B."/>
            <person name="Grimwood J."/>
            <person name="Aerts A."/>
            <person name="Rouze P."/>
            <person name="Salamov A."/>
            <person name="Putnam N."/>
            <person name="Dupont C."/>
            <person name="Jorgensen R."/>
            <person name="Derelle E."/>
            <person name="Rombauts S."/>
            <person name="Zhou K."/>
            <person name="Otillar R."/>
            <person name="Merchant S.S."/>
            <person name="Podell S."/>
            <person name="Gaasterland T."/>
            <person name="Napoli C."/>
            <person name="Gendler K."/>
            <person name="Manuell A."/>
            <person name="Tai V."/>
            <person name="Vallon O."/>
            <person name="Piganeau G."/>
            <person name="Jancek S."/>
            <person name="Heijde M."/>
            <person name="Jabbari K."/>
            <person name="Bowler C."/>
            <person name="Lohr M."/>
            <person name="Robbens S."/>
            <person name="Werner G."/>
            <person name="Dubchak I."/>
            <person name="Pazour G.J."/>
            <person name="Ren Q."/>
            <person name="Paulsen I."/>
            <person name="Delwiche C."/>
            <person name="Schmutz J."/>
            <person name="Rokhsar D."/>
            <person name="Van de Peer Y."/>
            <person name="Moreau H."/>
            <person name="Grigoriev I.V."/>
        </authorList>
    </citation>
    <scope>NUCLEOTIDE SEQUENCE [LARGE SCALE GENOMIC DNA]</scope>
    <source>
        <strain evidence="13 14">CCE9901</strain>
    </source>
</reference>
<keyword evidence="4" id="KW-0256">Endoplasmic reticulum</keyword>
<dbReference type="eggNOG" id="ENOG502QUTT">
    <property type="taxonomic scope" value="Eukaryota"/>
</dbReference>
<dbReference type="InterPro" id="IPR056173">
    <property type="entry name" value="Sec20_C"/>
</dbReference>
<feature type="transmembrane region" description="Helical" evidence="11">
    <location>
        <begin position="205"/>
        <end position="223"/>
    </location>
</feature>
<dbReference type="Gramene" id="ABO99607">
    <property type="protein sequence ID" value="ABO99607"/>
    <property type="gene ID" value="OSTLU_27584"/>
</dbReference>
<evidence type="ECO:0000313" key="14">
    <source>
        <dbReference type="Proteomes" id="UP000001568"/>
    </source>
</evidence>
<feature type="compositionally biased region" description="Basic and acidic residues" evidence="10">
    <location>
        <begin position="289"/>
        <end position="298"/>
    </location>
</feature>
<evidence type="ECO:0000313" key="13">
    <source>
        <dbReference type="EMBL" id="ABO99607.1"/>
    </source>
</evidence>
<evidence type="ECO:0000256" key="7">
    <source>
        <dbReference type="ARBA" id="ARBA00023054"/>
    </source>
</evidence>
<gene>
    <name evidence="13" type="ORF">OSTLU_27584</name>
</gene>
<evidence type="ECO:0000256" key="8">
    <source>
        <dbReference type="ARBA" id="ARBA00023136"/>
    </source>
</evidence>
<evidence type="ECO:0000256" key="5">
    <source>
        <dbReference type="ARBA" id="ARBA00022892"/>
    </source>
</evidence>
<dbReference type="EMBL" id="CP000594">
    <property type="protein sequence ID" value="ABO99607.1"/>
    <property type="molecule type" value="Genomic_DNA"/>
</dbReference>
<dbReference type="GeneID" id="5005290"/>
<dbReference type="STRING" id="436017.A4S7Q8"/>
<dbReference type="PANTHER" id="PTHR12825:SF0">
    <property type="entry name" value="VESICLE TRANSPORT PROTEIN SEC20"/>
    <property type="match status" value="1"/>
</dbReference>
<dbReference type="HOGENOM" id="CLU_935052_0_0_1"/>
<proteinExistence type="inferred from homology"/>
<evidence type="ECO:0000256" key="2">
    <source>
        <dbReference type="ARBA" id="ARBA00022448"/>
    </source>
</evidence>
<keyword evidence="2" id="KW-0813">Transport</keyword>
<evidence type="ECO:0000256" key="6">
    <source>
        <dbReference type="ARBA" id="ARBA00022989"/>
    </source>
</evidence>
<evidence type="ECO:0000256" key="9">
    <source>
        <dbReference type="ARBA" id="ARBA00037934"/>
    </source>
</evidence>
<evidence type="ECO:0000256" key="1">
    <source>
        <dbReference type="ARBA" id="ARBA00004163"/>
    </source>
</evidence>
<dbReference type="OrthoDB" id="498903at2759"/>
<accession>A4S7Q8</accession>
<dbReference type="GO" id="GO:0031201">
    <property type="term" value="C:SNARE complex"/>
    <property type="evidence" value="ECO:0007669"/>
    <property type="project" value="TreeGrafter"/>
</dbReference>
<dbReference type="PANTHER" id="PTHR12825">
    <property type="entry name" value="BNIP1-RELATED"/>
    <property type="match status" value="1"/>
</dbReference>
<keyword evidence="6 11" id="KW-1133">Transmembrane helix</keyword>